<proteinExistence type="predicted"/>
<evidence type="ECO:0000313" key="1">
    <source>
        <dbReference type="EMBL" id="KAH7658201.1"/>
    </source>
</evidence>
<gene>
    <name evidence="1" type="ORF">IHE45_17G072200</name>
</gene>
<dbReference type="Proteomes" id="UP000827976">
    <property type="component" value="Chromosome 17"/>
</dbReference>
<accession>A0ACB7UD10</accession>
<name>A0ACB7UD10_DIOAL</name>
<evidence type="ECO:0000313" key="2">
    <source>
        <dbReference type="Proteomes" id="UP000827976"/>
    </source>
</evidence>
<dbReference type="EMBL" id="CM037027">
    <property type="protein sequence ID" value="KAH7658201.1"/>
    <property type="molecule type" value="Genomic_DNA"/>
</dbReference>
<keyword evidence="2" id="KW-1185">Reference proteome</keyword>
<sequence>MAEMSAGVPLEAKVRVVKCPKCEKLLPELPNFTVYKCGGCNATLQAQAKKQTEEVEISPEKSDGGKFKVSVNSEKFLNLKSVCSDGLPETDCEADDLNCGRKEDLVLNKVVDVMSTSLPQDENVMGLKDRNEKKNMRSETVIPKESNGRAPASNLDLNVNEMETSALSKERTRFLSSCIEPWPSREGIKFAPYPDEGPSNSCAEPNLEELKRQLNLDQDQEELLRKLDELRDQLRQSCEAKDKMRDRTPYKRAMSSSPYGNCTNDTWFTDNSPSQNQATCQQPPSLGGHCVDMPSFYQAMHPQSSIPEYRVPFGSQPVGVAPFHGHVQYPQRPCNNYPYGQLNPDHVFHYHPDGLYSQPACSCFHCCNRHWSLPARAPPAIFSGQRAPCIVNNRGLYPVENSMMFGRQSFNHGVPGASLHSHAPLTNKRIVVTKEGRSCRPIAGAAPFVICSGCSKVLELPPKLLLIKKKFKLRCGSCFQIISVEYDGKRLTATTPVQALHPPPSDPSSSSTIEMVDGSNFHDPINQYDDGDFDSPIYDVHYTDQKPVLPSFSNSSPDMLDKIQGLSFSSSTSEDVGSPTNVNCQRELPVDIEVPSQVAGQPLSEHFGYLSSDHVSNGSGVGSKSRRSDQENIVSANGNVKLNATKVSVASEIDLSVDDYLNPGSSQDSWDLGREEDQTKVVKGGESFFTGVIKKGIKEFRSNMDNGRSKVTINGHLLSDRLVKKAEKKAGPIHPGDYWYDYRAGFWGVMGHPCLGIIPPFIEEFNYPMPKNCAGGNSGVFVNGRELHQKDLDLLVNRGFPPTEGQSYMVEISGKVWDEATGEELESLGKLAPTIERLKHGFGMRVLTVTT</sequence>
<comment type="caution">
    <text evidence="1">The sequence shown here is derived from an EMBL/GenBank/DDBJ whole genome shotgun (WGS) entry which is preliminary data.</text>
</comment>
<reference evidence="2" key="1">
    <citation type="journal article" date="2022" name="Nat. Commun.">
        <title>Chromosome evolution and the genetic basis of agronomically important traits in greater yam.</title>
        <authorList>
            <person name="Bredeson J.V."/>
            <person name="Lyons J.B."/>
            <person name="Oniyinde I.O."/>
            <person name="Okereke N.R."/>
            <person name="Kolade O."/>
            <person name="Nnabue I."/>
            <person name="Nwadili C.O."/>
            <person name="Hribova E."/>
            <person name="Parker M."/>
            <person name="Nwogha J."/>
            <person name="Shu S."/>
            <person name="Carlson J."/>
            <person name="Kariba R."/>
            <person name="Muthemba S."/>
            <person name="Knop K."/>
            <person name="Barton G.J."/>
            <person name="Sherwood A.V."/>
            <person name="Lopez-Montes A."/>
            <person name="Asiedu R."/>
            <person name="Jamnadass R."/>
            <person name="Muchugi A."/>
            <person name="Goodstein D."/>
            <person name="Egesi C.N."/>
            <person name="Featherston J."/>
            <person name="Asfaw A."/>
            <person name="Simpson G.G."/>
            <person name="Dolezel J."/>
            <person name="Hendre P.S."/>
            <person name="Van Deynze A."/>
            <person name="Kumar P.L."/>
            <person name="Obidiegwu J.E."/>
            <person name="Bhattacharjee R."/>
            <person name="Rokhsar D.S."/>
        </authorList>
    </citation>
    <scope>NUCLEOTIDE SEQUENCE [LARGE SCALE GENOMIC DNA]</scope>
    <source>
        <strain evidence="2">cv. TDa95/00328</strain>
    </source>
</reference>
<protein>
    <submittedName>
        <fullName evidence="1">RNA polymerase archaeal subunit P/eukaryotic subunit RPABC4 protein</fullName>
    </submittedName>
</protein>
<organism evidence="1 2">
    <name type="scientific">Dioscorea alata</name>
    <name type="common">Purple yam</name>
    <dbReference type="NCBI Taxonomy" id="55571"/>
    <lineage>
        <taxon>Eukaryota</taxon>
        <taxon>Viridiplantae</taxon>
        <taxon>Streptophyta</taxon>
        <taxon>Embryophyta</taxon>
        <taxon>Tracheophyta</taxon>
        <taxon>Spermatophyta</taxon>
        <taxon>Magnoliopsida</taxon>
        <taxon>Liliopsida</taxon>
        <taxon>Dioscoreales</taxon>
        <taxon>Dioscoreaceae</taxon>
        <taxon>Dioscorea</taxon>
    </lineage>
</organism>